<accession>A0A6G1DWY8</accession>
<dbReference type="EMBL" id="SPHZ02000005">
    <property type="protein sequence ID" value="KAF0917138.1"/>
    <property type="molecule type" value="Genomic_DNA"/>
</dbReference>
<reference evidence="1 2" key="1">
    <citation type="submission" date="2019-11" db="EMBL/GenBank/DDBJ databases">
        <title>Whole genome sequence of Oryza granulata.</title>
        <authorList>
            <person name="Li W."/>
        </authorList>
    </citation>
    <scope>NUCLEOTIDE SEQUENCE [LARGE SCALE GENOMIC DNA]</scope>
    <source>
        <strain evidence="2">cv. Menghai</strain>
        <tissue evidence="1">Leaf</tissue>
    </source>
</reference>
<gene>
    <name evidence="1" type="ORF">E2562_016939</name>
</gene>
<sequence length="163" mass="17588">MPPRTELELEQCYRQSFPIRLAPNPDLPFAAFLWIPSYRTPNRLRTPCPTSPPMPVVPPPPCAISPLSAYLCRVPPVTSGAQGPNPSRLSFSQSPLLSALALRRTQKWLTLVRPESGGSAVVKQGLGEGSKRVGARRETVCNELGGDASRRRAGTVCDTNGGI</sequence>
<name>A0A6G1DWY8_9ORYZ</name>
<organism evidence="1 2">
    <name type="scientific">Oryza meyeriana var. granulata</name>
    <dbReference type="NCBI Taxonomy" id="110450"/>
    <lineage>
        <taxon>Eukaryota</taxon>
        <taxon>Viridiplantae</taxon>
        <taxon>Streptophyta</taxon>
        <taxon>Embryophyta</taxon>
        <taxon>Tracheophyta</taxon>
        <taxon>Spermatophyta</taxon>
        <taxon>Magnoliopsida</taxon>
        <taxon>Liliopsida</taxon>
        <taxon>Poales</taxon>
        <taxon>Poaceae</taxon>
        <taxon>BOP clade</taxon>
        <taxon>Oryzoideae</taxon>
        <taxon>Oryzeae</taxon>
        <taxon>Oryzinae</taxon>
        <taxon>Oryza</taxon>
        <taxon>Oryza meyeriana</taxon>
    </lineage>
</organism>
<protein>
    <submittedName>
        <fullName evidence="1">Uncharacterized protein</fullName>
    </submittedName>
</protein>
<comment type="caution">
    <text evidence="1">The sequence shown here is derived from an EMBL/GenBank/DDBJ whole genome shotgun (WGS) entry which is preliminary data.</text>
</comment>
<evidence type="ECO:0000313" key="1">
    <source>
        <dbReference type="EMBL" id="KAF0917138.1"/>
    </source>
</evidence>
<proteinExistence type="predicted"/>
<evidence type="ECO:0000313" key="2">
    <source>
        <dbReference type="Proteomes" id="UP000479710"/>
    </source>
</evidence>
<dbReference type="AlphaFoldDB" id="A0A6G1DWY8"/>
<keyword evidence="2" id="KW-1185">Reference proteome</keyword>
<dbReference type="Proteomes" id="UP000479710">
    <property type="component" value="Unassembled WGS sequence"/>
</dbReference>